<dbReference type="InterPro" id="IPR011635">
    <property type="entry name" value="CARDB"/>
</dbReference>
<dbReference type="STRING" id="1073327.SAMN04488108_0021"/>
<gene>
    <name evidence="13" type="ORF">SAMN04488108_0021</name>
</gene>
<feature type="chain" id="PRO_5012658494" evidence="9">
    <location>
        <begin position="22"/>
        <end position="1024"/>
    </location>
</feature>
<dbReference type="GO" id="GO:0006508">
    <property type="term" value="P:proteolysis"/>
    <property type="evidence" value="ECO:0007669"/>
    <property type="project" value="UniProtKB-KW"/>
</dbReference>
<keyword evidence="4 9" id="KW-0732">Signal</keyword>
<evidence type="ECO:0000256" key="8">
    <source>
        <dbReference type="ARBA" id="ARBA00023157"/>
    </source>
</evidence>
<feature type="domain" description="Peptidase M43 pregnancy-associated plasma-A" evidence="10">
    <location>
        <begin position="201"/>
        <end position="347"/>
    </location>
</feature>
<organism evidence="13 14">
    <name type="scientific">Algoriphagus zhangzhouensis</name>
    <dbReference type="NCBI Taxonomy" id="1073327"/>
    <lineage>
        <taxon>Bacteria</taxon>
        <taxon>Pseudomonadati</taxon>
        <taxon>Bacteroidota</taxon>
        <taxon>Cytophagia</taxon>
        <taxon>Cytophagales</taxon>
        <taxon>Cyclobacteriaceae</taxon>
        <taxon>Algoriphagus</taxon>
    </lineage>
</organism>
<dbReference type="InterPro" id="IPR013783">
    <property type="entry name" value="Ig-like_fold"/>
</dbReference>
<evidence type="ECO:0000256" key="9">
    <source>
        <dbReference type="SAM" id="SignalP"/>
    </source>
</evidence>
<dbReference type="AlphaFoldDB" id="A0A1M7Z3I6"/>
<feature type="domain" description="Secretion system C-terminal sorting" evidence="12">
    <location>
        <begin position="948"/>
        <end position="1023"/>
    </location>
</feature>
<dbReference type="InterPro" id="IPR008754">
    <property type="entry name" value="Peptidase_M43"/>
</dbReference>
<keyword evidence="14" id="KW-1185">Reference proteome</keyword>
<dbReference type="Proteomes" id="UP000184609">
    <property type="component" value="Unassembled WGS sequence"/>
</dbReference>
<evidence type="ECO:0000256" key="3">
    <source>
        <dbReference type="ARBA" id="ARBA00022723"/>
    </source>
</evidence>
<proteinExistence type="inferred from homology"/>
<dbReference type="SUPFAM" id="SSF55486">
    <property type="entry name" value="Metalloproteases ('zincins'), catalytic domain"/>
    <property type="match status" value="1"/>
</dbReference>
<dbReference type="InterPro" id="IPR026444">
    <property type="entry name" value="Secre_tail"/>
</dbReference>
<comment type="similarity">
    <text evidence="1">Belongs to the peptidase M43B family.</text>
</comment>
<evidence type="ECO:0000259" key="11">
    <source>
        <dbReference type="Pfam" id="PF07705"/>
    </source>
</evidence>
<dbReference type="Pfam" id="PF18962">
    <property type="entry name" value="Por_Secre_tail"/>
    <property type="match status" value="1"/>
</dbReference>
<dbReference type="PANTHER" id="PTHR47466">
    <property type="match status" value="1"/>
</dbReference>
<evidence type="ECO:0000256" key="1">
    <source>
        <dbReference type="ARBA" id="ARBA00008721"/>
    </source>
</evidence>
<sequence length="1024" mass="112598">MKKWSSFFIKANMLLMGAIFAYNSTYSQGFKITPFQGFSTLDTKTSQEHNEKCAQVHLHEMLEKEMGYFGTEEFFENWLDTKIEERRNNPQIYLRTQEDVRLIPVVVHVVHNGESVGTGSNIPLSQIEAQIRILNEDFRRLNSDASLTPAEFLPVAADANIEFVLAKQDPDGLPTDGIVRIEGPKTSYLDTDAVTIGQLTQWNPEEYLNIWVVPLTQPYIGYATFPVSDLPGLNFSPSAAITDGVTIDYRFFGTGGNSSSASLGRTATHEVGHYFGLRHIWGDGGCDVDDFVEDTPDQDSSNSICNSNPSRISCGSNDMIQNFMDYTPDACMNLFTLGQVERFNVVLENSPRRTTLINNRATQDPTLVDRDLAITKINEPGDFVCSPVIMPSIEVKNAGNLNVTSARIALRRNGTVVESRTFSMNLETGETATLNFQNFTLAAGTNEIEFEVIQVNNSTDENAANNLASSSPVLQSAVSLPLTLDIGNIPNSWSTINPDESMTWADTTLTISGVEEDLLYIRHYEYEAPGALDYFVSPIIDLSQYPNAQVVFEVGHAPYNQTGFQDELIVAISADCGNTFDFANATYSKSGSSLQTDTPTLDEFIPSGSDQFRTELVNLSAFADLGQVRVAFITVNSYGNNIFLKNIRILEEEEYNYNIRIDELMSPFPIASDNIDTEILSITNTGNLPVTQFVFTKSTNNGTAQQFLASGSSISPGQSVNLTGDNTTVEGKNKLEFEISLPNFDQNGGNTSELSRYVVVNNETALVPWRQNFNQSTSLEPWATVNPQEDQPAWEVIATGSANENVSGVLEPEGGMSYWLGSSMFDLSDKTQASIFFDLAAGSMASNTSFKVLASPDGGANYLILWEASGSSISTVGSGSPSPNNVEDFERNYIDLTNITTTEFDSVRIAFVLEVANGSNSPIYLDNVELFLTANPDPVIPGDGMAILYPNPATDFFNIAFNLPAYEDVTIQIVSTNGAVLHEVEYPETLNQTYSFSREIFPPGLYIVRITSNSISETKKLIIN</sequence>
<evidence type="ECO:0000256" key="4">
    <source>
        <dbReference type="ARBA" id="ARBA00022729"/>
    </source>
</evidence>
<evidence type="ECO:0000259" key="10">
    <source>
        <dbReference type="Pfam" id="PF05572"/>
    </source>
</evidence>
<evidence type="ECO:0000256" key="6">
    <source>
        <dbReference type="ARBA" id="ARBA00022833"/>
    </source>
</evidence>
<dbReference type="Pfam" id="PF07705">
    <property type="entry name" value="CARDB"/>
    <property type="match status" value="1"/>
</dbReference>
<dbReference type="NCBIfam" id="TIGR04183">
    <property type="entry name" value="Por_Secre_tail"/>
    <property type="match status" value="1"/>
</dbReference>
<keyword evidence="6" id="KW-0862">Zinc</keyword>
<dbReference type="Pfam" id="PF05572">
    <property type="entry name" value="Peptidase_M43"/>
    <property type="match status" value="1"/>
</dbReference>
<keyword evidence="7" id="KW-0482">Metalloprotease</keyword>
<dbReference type="CDD" id="cd04275">
    <property type="entry name" value="ZnMc_pappalysin_like"/>
    <property type="match status" value="1"/>
</dbReference>
<dbReference type="GO" id="GO:0046872">
    <property type="term" value="F:metal ion binding"/>
    <property type="evidence" value="ECO:0007669"/>
    <property type="project" value="UniProtKB-KW"/>
</dbReference>
<keyword evidence="8" id="KW-1015">Disulfide bond</keyword>
<dbReference type="Gene3D" id="2.60.40.10">
    <property type="entry name" value="Immunoglobulins"/>
    <property type="match status" value="1"/>
</dbReference>
<evidence type="ECO:0000313" key="14">
    <source>
        <dbReference type="Proteomes" id="UP000184609"/>
    </source>
</evidence>
<feature type="signal peptide" evidence="9">
    <location>
        <begin position="1"/>
        <end position="21"/>
    </location>
</feature>
<evidence type="ECO:0000256" key="2">
    <source>
        <dbReference type="ARBA" id="ARBA00022670"/>
    </source>
</evidence>
<evidence type="ECO:0000256" key="5">
    <source>
        <dbReference type="ARBA" id="ARBA00022801"/>
    </source>
</evidence>
<evidence type="ECO:0000256" key="7">
    <source>
        <dbReference type="ARBA" id="ARBA00023049"/>
    </source>
</evidence>
<accession>A0A1M7Z3I6</accession>
<dbReference type="Gene3D" id="3.40.390.10">
    <property type="entry name" value="Collagenase (Catalytic Domain)"/>
    <property type="match status" value="1"/>
</dbReference>
<feature type="domain" description="CARDB" evidence="11">
    <location>
        <begin position="371"/>
        <end position="468"/>
    </location>
</feature>
<dbReference type="PANTHER" id="PTHR47466:SF1">
    <property type="entry name" value="METALLOPROTEASE MEP1 (AFU_ORTHOLOGUE AFUA_1G07730)-RELATED"/>
    <property type="match status" value="1"/>
</dbReference>
<name>A0A1M7Z3I6_9BACT</name>
<protein>
    <submittedName>
        <fullName evidence="13">Por secretion system C-terminal sorting domain-containing protein</fullName>
    </submittedName>
</protein>
<evidence type="ECO:0000259" key="12">
    <source>
        <dbReference type="Pfam" id="PF18962"/>
    </source>
</evidence>
<keyword evidence="5" id="KW-0378">Hydrolase</keyword>
<dbReference type="GO" id="GO:0008237">
    <property type="term" value="F:metallopeptidase activity"/>
    <property type="evidence" value="ECO:0007669"/>
    <property type="project" value="UniProtKB-KW"/>
</dbReference>
<dbReference type="RefSeq" id="WP_244547788.1">
    <property type="nucleotide sequence ID" value="NZ_FRXN01000001.1"/>
</dbReference>
<evidence type="ECO:0000313" key="13">
    <source>
        <dbReference type="EMBL" id="SHO59385.1"/>
    </source>
</evidence>
<dbReference type="InterPro" id="IPR024079">
    <property type="entry name" value="MetalloPept_cat_dom_sf"/>
</dbReference>
<keyword evidence="3" id="KW-0479">Metal-binding</keyword>
<keyword evidence="2" id="KW-0645">Protease</keyword>
<dbReference type="EMBL" id="FRXN01000001">
    <property type="protein sequence ID" value="SHO59385.1"/>
    <property type="molecule type" value="Genomic_DNA"/>
</dbReference>
<reference evidence="14" key="1">
    <citation type="submission" date="2016-12" db="EMBL/GenBank/DDBJ databases">
        <authorList>
            <person name="Varghese N."/>
            <person name="Submissions S."/>
        </authorList>
    </citation>
    <scope>NUCLEOTIDE SEQUENCE [LARGE SCALE GENOMIC DNA]</scope>
    <source>
        <strain evidence="14">DSM 25035</strain>
    </source>
</reference>